<feature type="transmembrane region" description="Helical" evidence="12">
    <location>
        <begin position="103"/>
        <end position="122"/>
    </location>
</feature>
<name>K8ENM5_9CHLO</name>
<sequence length="457" mass="51218">MLLYPLDTVKTRIQAEQTERKEEVVRGGLFRRSISSREPLLLSKKKKPFLFQFYESIHRDGVLQLFNGVKPKFYHALTSSFVYFFAFSGLKRKVEERNPNQKISIGMSLIVATTAAAMNVLLTEPLDTLSTRAQVGSCPTKRGERGGERDGMSVHESGDFSNVGQSFNQRDSKEEERKKKFHASDSEVSDSENESDSESESDDDDDESIASTPGQSSATKGGKRGNASFVTSSSSFRDVVNRKLERAQRISSKTIRKLRMKLPSKKMLEKKARMYKRRVRREYRRSVEILTTTVPNLYAGVGASLLLTVNPTIQYTMYEQLRQRALKGLSVGRRKPVRELPVFEAIVIAALSKAAATVATYPLIRAKVLQKAATNPNEQHSQQKNRRNASSKPTDFATLSLLQIMADLKKREGYAGWYQGLNAQLTKTVVASAIGLSIKEKSFRASQLLVAAFSKHD</sequence>
<dbReference type="AlphaFoldDB" id="K8ENM5"/>
<dbReference type="PANTHER" id="PTHR46650">
    <property type="entry name" value="PEROXISOMAL ADENINE NUCLEOTIDE TRANSPORTER 1"/>
    <property type="match status" value="1"/>
</dbReference>
<evidence type="ECO:0000256" key="7">
    <source>
        <dbReference type="ARBA" id="ARBA00023136"/>
    </source>
</evidence>
<feature type="region of interest" description="Disordered" evidence="11">
    <location>
        <begin position="133"/>
        <end position="230"/>
    </location>
</feature>
<dbReference type="KEGG" id="bpg:Bathy01g02450"/>
<dbReference type="EMBL" id="FO082278">
    <property type="protein sequence ID" value="CCO14035.1"/>
    <property type="molecule type" value="Genomic_DNA"/>
</dbReference>
<dbReference type="PROSITE" id="PS50920">
    <property type="entry name" value="SOLCAR"/>
    <property type="match status" value="2"/>
</dbReference>
<dbReference type="Proteomes" id="UP000198341">
    <property type="component" value="Chromosome 1"/>
</dbReference>
<dbReference type="Gene3D" id="1.50.40.10">
    <property type="entry name" value="Mitochondrial carrier domain"/>
    <property type="match status" value="2"/>
</dbReference>
<organism evidence="13 14">
    <name type="scientific">Bathycoccus prasinos</name>
    <dbReference type="NCBI Taxonomy" id="41875"/>
    <lineage>
        <taxon>Eukaryota</taxon>
        <taxon>Viridiplantae</taxon>
        <taxon>Chlorophyta</taxon>
        <taxon>Mamiellophyceae</taxon>
        <taxon>Mamiellales</taxon>
        <taxon>Bathycoccaceae</taxon>
        <taxon>Bathycoccus</taxon>
    </lineage>
</organism>
<dbReference type="GO" id="GO:0015217">
    <property type="term" value="F:ADP transmembrane transporter activity"/>
    <property type="evidence" value="ECO:0007669"/>
    <property type="project" value="InterPro"/>
</dbReference>
<evidence type="ECO:0000256" key="12">
    <source>
        <dbReference type="SAM" id="Phobius"/>
    </source>
</evidence>
<feature type="compositionally biased region" description="Polar residues" evidence="11">
    <location>
        <begin position="373"/>
        <end position="382"/>
    </location>
</feature>
<evidence type="ECO:0000313" key="13">
    <source>
        <dbReference type="EMBL" id="CCO14035.1"/>
    </source>
</evidence>
<feature type="compositionally biased region" description="Basic and acidic residues" evidence="11">
    <location>
        <begin position="141"/>
        <end position="158"/>
    </location>
</feature>
<feature type="repeat" description="Solcar" evidence="9">
    <location>
        <begin position="1"/>
        <end position="93"/>
    </location>
</feature>
<evidence type="ECO:0000256" key="3">
    <source>
        <dbReference type="ARBA" id="ARBA00022448"/>
    </source>
</evidence>
<dbReference type="SUPFAM" id="SSF103506">
    <property type="entry name" value="Mitochondrial carrier"/>
    <property type="match status" value="1"/>
</dbReference>
<dbReference type="OrthoDB" id="566549at2759"/>
<comment type="subcellular location">
    <subcellularLocation>
        <location evidence="1">Peroxisome membrane</location>
        <topology evidence="1">Multi-pass membrane protein</topology>
    </subcellularLocation>
</comment>
<accession>K8ENM5</accession>
<dbReference type="GeneID" id="19017980"/>
<dbReference type="eggNOG" id="KOG0769">
    <property type="taxonomic scope" value="Eukaryota"/>
</dbReference>
<evidence type="ECO:0000256" key="5">
    <source>
        <dbReference type="ARBA" id="ARBA00022737"/>
    </source>
</evidence>
<dbReference type="InterPro" id="IPR045900">
    <property type="entry name" value="Peroxisomal_Ade_carrier"/>
</dbReference>
<feature type="region of interest" description="Disordered" evidence="11">
    <location>
        <begin position="373"/>
        <end position="393"/>
    </location>
</feature>
<evidence type="ECO:0000256" key="4">
    <source>
        <dbReference type="ARBA" id="ARBA00022692"/>
    </source>
</evidence>
<feature type="compositionally biased region" description="Polar residues" evidence="11">
    <location>
        <begin position="159"/>
        <end position="169"/>
    </location>
</feature>
<dbReference type="GO" id="GO:0005347">
    <property type="term" value="F:ATP transmembrane transporter activity"/>
    <property type="evidence" value="ECO:0007669"/>
    <property type="project" value="InterPro"/>
</dbReference>
<keyword evidence="4 9" id="KW-0812">Transmembrane</keyword>
<dbReference type="InterPro" id="IPR023395">
    <property type="entry name" value="MCP_dom_sf"/>
</dbReference>
<dbReference type="PANTHER" id="PTHR46650:SF1">
    <property type="entry name" value="PEROXISOMAL ADENINE NUCLEOTIDE TRANSPORTER 1"/>
    <property type="match status" value="1"/>
</dbReference>
<keyword evidence="14" id="KW-1185">Reference proteome</keyword>
<keyword evidence="3 10" id="KW-0813">Transport</keyword>
<evidence type="ECO:0008006" key="15">
    <source>
        <dbReference type="Google" id="ProtNLM"/>
    </source>
</evidence>
<feature type="transmembrane region" description="Helical" evidence="12">
    <location>
        <begin position="73"/>
        <end position="91"/>
    </location>
</feature>
<evidence type="ECO:0000256" key="6">
    <source>
        <dbReference type="ARBA" id="ARBA00022989"/>
    </source>
</evidence>
<evidence type="ECO:0000256" key="1">
    <source>
        <dbReference type="ARBA" id="ARBA00004585"/>
    </source>
</evidence>
<dbReference type="STRING" id="41875.K8ENM5"/>
<feature type="compositionally biased region" description="Polar residues" evidence="11">
    <location>
        <begin position="209"/>
        <end position="219"/>
    </location>
</feature>
<keyword evidence="5" id="KW-0677">Repeat</keyword>
<gene>
    <name evidence="13" type="ORF">Bathy01g02450</name>
</gene>
<feature type="compositionally biased region" description="Acidic residues" evidence="11">
    <location>
        <begin position="187"/>
        <end position="208"/>
    </location>
</feature>
<evidence type="ECO:0000256" key="11">
    <source>
        <dbReference type="SAM" id="MobiDB-lite"/>
    </source>
</evidence>
<dbReference type="GO" id="GO:0006635">
    <property type="term" value="P:fatty acid beta-oxidation"/>
    <property type="evidence" value="ECO:0007669"/>
    <property type="project" value="InterPro"/>
</dbReference>
<keyword evidence="6 12" id="KW-1133">Transmembrane helix</keyword>
<keyword evidence="7 9" id="KW-0472">Membrane</keyword>
<reference evidence="13 14" key="1">
    <citation type="submission" date="2011-10" db="EMBL/GenBank/DDBJ databases">
        <authorList>
            <person name="Genoscope - CEA"/>
        </authorList>
    </citation>
    <scope>NUCLEOTIDE SEQUENCE [LARGE SCALE GENOMIC DNA]</scope>
    <source>
        <strain evidence="13 14">RCC 1105</strain>
    </source>
</reference>
<feature type="repeat" description="Solcar" evidence="9">
    <location>
        <begin position="340"/>
        <end position="445"/>
    </location>
</feature>
<keyword evidence="8" id="KW-0576">Peroxisome</keyword>
<proteinExistence type="inferred from homology"/>
<protein>
    <recommendedName>
        <fullName evidence="15">Mitochondrial carrier family</fullName>
    </recommendedName>
</protein>
<evidence type="ECO:0000256" key="8">
    <source>
        <dbReference type="ARBA" id="ARBA00023140"/>
    </source>
</evidence>
<evidence type="ECO:0000256" key="2">
    <source>
        <dbReference type="ARBA" id="ARBA00006375"/>
    </source>
</evidence>
<dbReference type="Pfam" id="PF00153">
    <property type="entry name" value="Mito_carr"/>
    <property type="match status" value="2"/>
</dbReference>
<dbReference type="InterPro" id="IPR018108">
    <property type="entry name" value="MCP_transmembrane"/>
</dbReference>
<evidence type="ECO:0000256" key="9">
    <source>
        <dbReference type="PROSITE-ProRule" id="PRU00282"/>
    </source>
</evidence>
<feature type="compositionally biased region" description="Basic and acidic residues" evidence="11">
    <location>
        <begin position="170"/>
        <end position="185"/>
    </location>
</feature>
<dbReference type="GO" id="GO:0007031">
    <property type="term" value="P:peroxisome organization"/>
    <property type="evidence" value="ECO:0007669"/>
    <property type="project" value="TreeGrafter"/>
</dbReference>
<comment type="similarity">
    <text evidence="2 10">Belongs to the mitochondrial carrier (TC 2.A.29) family.</text>
</comment>
<dbReference type="GO" id="GO:0005778">
    <property type="term" value="C:peroxisomal membrane"/>
    <property type="evidence" value="ECO:0007669"/>
    <property type="project" value="UniProtKB-SubCell"/>
</dbReference>
<evidence type="ECO:0000256" key="10">
    <source>
        <dbReference type="RuleBase" id="RU000488"/>
    </source>
</evidence>
<dbReference type="RefSeq" id="XP_007515156.1">
    <property type="nucleotide sequence ID" value="XM_007515094.1"/>
</dbReference>
<evidence type="ECO:0000313" key="14">
    <source>
        <dbReference type="Proteomes" id="UP000198341"/>
    </source>
</evidence>